<accession>A0A3E1NJC4</accession>
<proteinExistence type="predicted"/>
<keyword evidence="2" id="KW-1185">Reference proteome</keyword>
<protein>
    <submittedName>
        <fullName evidence="1">Uncharacterized protein</fullName>
    </submittedName>
</protein>
<organism evidence="1 2">
    <name type="scientific">Deminuibacter soli</name>
    <dbReference type="NCBI Taxonomy" id="2291815"/>
    <lineage>
        <taxon>Bacteria</taxon>
        <taxon>Pseudomonadati</taxon>
        <taxon>Bacteroidota</taxon>
        <taxon>Chitinophagia</taxon>
        <taxon>Chitinophagales</taxon>
        <taxon>Chitinophagaceae</taxon>
        <taxon>Deminuibacter</taxon>
    </lineage>
</organism>
<evidence type="ECO:0000313" key="1">
    <source>
        <dbReference type="EMBL" id="RFM28035.1"/>
    </source>
</evidence>
<name>A0A3E1NJC4_9BACT</name>
<dbReference type="RefSeq" id="WP_116847281.1">
    <property type="nucleotide sequence ID" value="NZ_QTJU01000003.1"/>
</dbReference>
<reference evidence="1 2" key="1">
    <citation type="submission" date="2018-08" db="EMBL/GenBank/DDBJ databases">
        <title>Chitinophagaceae sp. K23C18032701, a novel bacterium isolated from forest soil.</title>
        <authorList>
            <person name="Wang C."/>
        </authorList>
    </citation>
    <scope>NUCLEOTIDE SEQUENCE [LARGE SCALE GENOMIC DNA]</scope>
    <source>
        <strain evidence="1 2">K23C18032701</strain>
    </source>
</reference>
<evidence type="ECO:0000313" key="2">
    <source>
        <dbReference type="Proteomes" id="UP000261284"/>
    </source>
</evidence>
<dbReference type="AlphaFoldDB" id="A0A3E1NJC4"/>
<dbReference type="Proteomes" id="UP000261284">
    <property type="component" value="Unassembled WGS sequence"/>
</dbReference>
<dbReference type="EMBL" id="QTJU01000003">
    <property type="protein sequence ID" value="RFM28035.1"/>
    <property type="molecule type" value="Genomic_DNA"/>
</dbReference>
<sequence length="183" mass="20305">MNFKQRIAAHKLGVLLTRDLIQTAATGTEEGYKSGILHQMASEGRNMHPLQLSELYTAALSELGITEPIVKAALLRLLRYYIHKMVYQQMDVAKGFALVDSMMNLTEYFYPDTGLEGAYEQYTAIAAYSSPWFEPDDAGGLSQQDAIDHAKQALYDALQHWLNTTAVLFSSEESLSVAHAVAV</sequence>
<gene>
    <name evidence="1" type="ORF">DXN05_10880</name>
</gene>
<comment type="caution">
    <text evidence="1">The sequence shown here is derived from an EMBL/GenBank/DDBJ whole genome shotgun (WGS) entry which is preliminary data.</text>
</comment>